<keyword evidence="2" id="KW-0863">Zinc-finger</keyword>
<keyword evidence="3" id="KW-0862">Zinc</keyword>
<evidence type="ECO:0000256" key="4">
    <source>
        <dbReference type="SAM" id="MobiDB-lite"/>
    </source>
</evidence>
<evidence type="ECO:0000256" key="2">
    <source>
        <dbReference type="ARBA" id="ARBA00022771"/>
    </source>
</evidence>
<reference evidence="6" key="1">
    <citation type="journal article" date="2020" name="Nature">
        <title>Giant virus diversity and host interactions through global metagenomics.</title>
        <authorList>
            <person name="Schulz F."/>
            <person name="Roux S."/>
            <person name="Paez-Espino D."/>
            <person name="Jungbluth S."/>
            <person name="Walsh D.A."/>
            <person name="Denef V.J."/>
            <person name="McMahon K.D."/>
            <person name="Konstantinidis K.T."/>
            <person name="Eloe-Fadrosh E.A."/>
            <person name="Kyrpides N.C."/>
            <person name="Woyke T."/>
        </authorList>
    </citation>
    <scope>NUCLEOTIDE SEQUENCE</scope>
    <source>
        <strain evidence="6">GVMAG-M-3300027963-9</strain>
    </source>
</reference>
<evidence type="ECO:0000256" key="3">
    <source>
        <dbReference type="ARBA" id="ARBA00022833"/>
    </source>
</evidence>
<evidence type="ECO:0000313" key="6">
    <source>
        <dbReference type="EMBL" id="QHU32114.1"/>
    </source>
</evidence>
<dbReference type="PROSITE" id="PS00466">
    <property type="entry name" value="ZF_TFIIS_1"/>
    <property type="match status" value="1"/>
</dbReference>
<dbReference type="SUPFAM" id="SSF57783">
    <property type="entry name" value="Zinc beta-ribbon"/>
    <property type="match status" value="1"/>
</dbReference>
<dbReference type="PANTHER" id="PTHR11477">
    <property type="entry name" value="TRANSCRIPTION FACTOR S-II ZINC FINGER DOMAIN-CONTAINING PROTEIN"/>
    <property type="match status" value="1"/>
</dbReference>
<dbReference type="CDD" id="cd13749">
    <property type="entry name" value="Zn-ribbon_TFIIS"/>
    <property type="match status" value="1"/>
</dbReference>
<feature type="domain" description="TFIIS-type" evidence="5">
    <location>
        <begin position="349"/>
        <end position="389"/>
    </location>
</feature>
<keyword evidence="1" id="KW-0479">Metal-binding</keyword>
<accession>A0A6C0LR90</accession>
<dbReference type="GO" id="GO:0008270">
    <property type="term" value="F:zinc ion binding"/>
    <property type="evidence" value="ECO:0007669"/>
    <property type="project" value="UniProtKB-KW"/>
</dbReference>
<organism evidence="6">
    <name type="scientific">viral metagenome</name>
    <dbReference type="NCBI Taxonomy" id="1070528"/>
    <lineage>
        <taxon>unclassified sequences</taxon>
        <taxon>metagenomes</taxon>
        <taxon>organismal metagenomes</taxon>
    </lineage>
</organism>
<dbReference type="GO" id="GO:0003676">
    <property type="term" value="F:nucleic acid binding"/>
    <property type="evidence" value="ECO:0007669"/>
    <property type="project" value="InterPro"/>
</dbReference>
<dbReference type="GO" id="GO:0006351">
    <property type="term" value="P:DNA-templated transcription"/>
    <property type="evidence" value="ECO:0007669"/>
    <property type="project" value="InterPro"/>
</dbReference>
<proteinExistence type="predicted"/>
<dbReference type="EMBL" id="MN740536">
    <property type="protein sequence ID" value="QHU32114.1"/>
    <property type="molecule type" value="Genomic_DNA"/>
</dbReference>
<feature type="compositionally biased region" description="Acidic residues" evidence="4">
    <location>
        <begin position="124"/>
        <end position="166"/>
    </location>
</feature>
<evidence type="ECO:0000256" key="1">
    <source>
        <dbReference type="ARBA" id="ARBA00022723"/>
    </source>
</evidence>
<dbReference type="AlphaFoldDB" id="A0A6C0LR90"/>
<dbReference type="PROSITE" id="PS51133">
    <property type="entry name" value="ZF_TFIIS_2"/>
    <property type="match status" value="1"/>
</dbReference>
<feature type="region of interest" description="Disordered" evidence="4">
    <location>
        <begin position="122"/>
        <end position="176"/>
    </location>
</feature>
<dbReference type="GO" id="GO:0005634">
    <property type="term" value="C:nucleus"/>
    <property type="evidence" value="ECO:0007669"/>
    <property type="project" value="TreeGrafter"/>
</dbReference>
<dbReference type="InterPro" id="IPR001222">
    <property type="entry name" value="Znf_TFIIS"/>
</dbReference>
<protein>
    <recommendedName>
        <fullName evidence="5">TFIIS-type domain-containing protein</fullName>
    </recommendedName>
</protein>
<evidence type="ECO:0000259" key="5">
    <source>
        <dbReference type="PROSITE" id="PS51133"/>
    </source>
</evidence>
<dbReference type="PANTHER" id="PTHR11477:SF0">
    <property type="entry name" value="IP08861P-RELATED"/>
    <property type="match status" value="1"/>
</dbReference>
<dbReference type="Pfam" id="PF01096">
    <property type="entry name" value="Zn_ribbon_TFIIS"/>
    <property type="match status" value="1"/>
</dbReference>
<dbReference type="SMART" id="SM00440">
    <property type="entry name" value="ZnF_C2C2"/>
    <property type="match status" value="1"/>
</dbReference>
<name>A0A6C0LR90_9ZZZZ</name>
<sequence>MPSTFPILELKQDGDIAFGRVKAAGAKPTLKDMQVYLKKKAAPALLTSYAYGQKRLSIFGYTKGKDDELSQHQLPPPFEAGEVEIYGNIILIAHALKQPWDSAIETFAPSDYEVFFEKACSGELEPEEDDAEAGDDEEEEAEAEPEIAEEEEEEEAESVNEEEEEEVVAHPAEEEAVEDILPVARASRKAVKVDQQQIQFQYLSTLKPQTDIDSEVVNAVPSRRLTHSVLEKFCSDICTDDEQLELEMGIYNASLEEAKRRLVPLTWDHETFRWIYSMISKRVISNFQPNSYVRNSHLIERWREGEFTLQEIGHWSSYELHPTFWKGLKDQQFRREQRILEGNVAMATDRFRCSRCQKKMTTYYEMQTRSADEPMTIFINCMNCGKQWKQ</sequence>
<dbReference type="Gene3D" id="2.20.25.10">
    <property type="match status" value="1"/>
</dbReference>